<dbReference type="PROSITE" id="PS00284">
    <property type="entry name" value="SERPIN"/>
    <property type="match status" value="1"/>
</dbReference>
<dbReference type="InterPro" id="IPR036186">
    <property type="entry name" value="Serpin_sf"/>
</dbReference>
<dbReference type="SMART" id="SM00093">
    <property type="entry name" value="SERPIN"/>
    <property type="match status" value="1"/>
</dbReference>
<dbReference type="InterPro" id="IPR000215">
    <property type="entry name" value="Serpin_fam"/>
</dbReference>
<dbReference type="EMBL" id="JAATJH010000009">
    <property type="protein sequence ID" value="NJC28186.1"/>
    <property type="molecule type" value="Genomic_DNA"/>
</dbReference>
<proteinExistence type="inferred from homology"/>
<name>A0ABX0XG21_9BACT</name>
<dbReference type="Proteomes" id="UP000770785">
    <property type="component" value="Unassembled WGS sequence"/>
</dbReference>
<accession>A0ABX0XG21</accession>
<dbReference type="InterPro" id="IPR042185">
    <property type="entry name" value="Serpin_sf_2"/>
</dbReference>
<evidence type="ECO:0000256" key="1">
    <source>
        <dbReference type="RuleBase" id="RU000411"/>
    </source>
</evidence>
<dbReference type="Gene3D" id="2.30.39.10">
    <property type="entry name" value="Alpha-1-antitrypsin, domain 1"/>
    <property type="match status" value="1"/>
</dbReference>
<protein>
    <submittedName>
        <fullName evidence="3">Serine protease inhibitor</fullName>
    </submittedName>
</protein>
<dbReference type="InterPro" id="IPR042178">
    <property type="entry name" value="Serpin_sf_1"/>
</dbReference>
<dbReference type="GO" id="GO:0004867">
    <property type="term" value="F:serine-type endopeptidase inhibitor activity"/>
    <property type="evidence" value="ECO:0007669"/>
    <property type="project" value="UniProtKB-KW"/>
</dbReference>
<evidence type="ECO:0000313" key="3">
    <source>
        <dbReference type="EMBL" id="NJC28186.1"/>
    </source>
</evidence>
<dbReference type="InterPro" id="IPR023795">
    <property type="entry name" value="Serpin_CS"/>
</dbReference>
<evidence type="ECO:0000259" key="2">
    <source>
        <dbReference type="SMART" id="SM00093"/>
    </source>
</evidence>
<comment type="similarity">
    <text evidence="1">Belongs to the serpin family.</text>
</comment>
<gene>
    <name evidence="3" type="ORF">GGR27_003707</name>
</gene>
<reference evidence="3 4" key="1">
    <citation type="submission" date="2020-03" db="EMBL/GenBank/DDBJ databases">
        <title>Genomic Encyclopedia of Type Strains, Phase IV (KMG-IV): sequencing the most valuable type-strain genomes for metagenomic binning, comparative biology and taxonomic classification.</title>
        <authorList>
            <person name="Goeker M."/>
        </authorList>
    </citation>
    <scope>NUCLEOTIDE SEQUENCE [LARGE SCALE GENOMIC DNA]</scope>
    <source>
        <strain evidence="3 4">DSM 105096</strain>
    </source>
</reference>
<feature type="domain" description="Serpin" evidence="2">
    <location>
        <begin position="4"/>
        <end position="329"/>
    </location>
</feature>
<dbReference type="PANTHER" id="PTHR11461:SF211">
    <property type="entry name" value="GH10112P-RELATED"/>
    <property type="match status" value="1"/>
</dbReference>
<dbReference type="SUPFAM" id="SSF56574">
    <property type="entry name" value="Serpins"/>
    <property type="match status" value="1"/>
</dbReference>
<evidence type="ECO:0000313" key="4">
    <source>
        <dbReference type="Proteomes" id="UP000770785"/>
    </source>
</evidence>
<comment type="caution">
    <text evidence="3">The sequence shown here is derived from an EMBL/GenBank/DDBJ whole genome shotgun (WGS) entry which is preliminary data.</text>
</comment>
<keyword evidence="3" id="KW-0646">Protease inhibitor</keyword>
<dbReference type="InterPro" id="IPR023796">
    <property type="entry name" value="Serpin_dom"/>
</dbReference>
<sequence>MTLQDLLSATKTGIYSPASLHILLKVLFGAPLTDADRKLHRGILREKQLHLSDNELHSRIDSATGIWQVGSGTGSTNGLDADVIDFHEVPVIDLASVNEWVKQHTRNLIDNVGLDSTDGLVKLIVNTLYLKAYWQLPFDPQQNTVDTFNGRTKSWSRITFMHLGDAYYPAELPISFGPGYKIIRLPYKDEQLVFEVLLPDGDNLRPEDLVAFAEPRDQFTFVDTACTLAFPKFTLDAQLDLNPIKLLRQFPEYIKYAKGMSLGNLVIKQGAKIIVDEKGTEAAAVTGMGATGMPRLHDHLAIFVNRPFVFRIFDVGLGVELFWGVVLDLE</sequence>
<dbReference type="PANTHER" id="PTHR11461">
    <property type="entry name" value="SERINE PROTEASE INHIBITOR, SERPIN"/>
    <property type="match status" value="1"/>
</dbReference>
<dbReference type="RefSeq" id="WP_168039954.1">
    <property type="nucleotide sequence ID" value="NZ_JAATJH010000009.1"/>
</dbReference>
<keyword evidence="4" id="KW-1185">Reference proteome</keyword>
<keyword evidence="3" id="KW-0722">Serine protease inhibitor</keyword>
<dbReference type="Gene3D" id="3.30.497.10">
    <property type="entry name" value="Antithrombin, subunit I, domain 2"/>
    <property type="match status" value="1"/>
</dbReference>
<dbReference type="Pfam" id="PF00079">
    <property type="entry name" value="Serpin"/>
    <property type="match status" value="1"/>
</dbReference>
<organism evidence="3 4">
    <name type="scientific">Neolewinella antarctica</name>
    <dbReference type="NCBI Taxonomy" id="442734"/>
    <lineage>
        <taxon>Bacteria</taxon>
        <taxon>Pseudomonadati</taxon>
        <taxon>Bacteroidota</taxon>
        <taxon>Saprospiria</taxon>
        <taxon>Saprospirales</taxon>
        <taxon>Lewinellaceae</taxon>
        <taxon>Neolewinella</taxon>
    </lineage>
</organism>